<evidence type="ECO:0000313" key="2">
    <source>
        <dbReference type="Proteomes" id="UP000290407"/>
    </source>
</evidence>
<dbReference type="InterPro" id="IPR025366">
    <property type="entry name" value="DUF4270"/>
</dbReference>
<organism evidence="1 2">
    <name type="scientific">Spirosoma sordidisoli</name>
    <dbReference type="NCBI Taxonomy" id="2502893"/>
    <lineage>
        <taxon>Bacteria</taxon>
        <taxon>Pseudomonadati</taxon>
        <taxon>Bacteroidota</taxon>
        <taxon>Cytophagia</taxon>
        <taxon>Cytophagales</taxon>
        <taxon>Cytophagaceae</taxon>
        <taxon>Spirosoma</taxon>
    </lineage>
</organism>
<dbReference type="EMBL" id="SBLB01000001">
    <property type="protein sequence ID" value="RYC71576.1"/>
    <property type="molecule type" value="Genomic_DNA"/>
</dbReference>
<keyword evidence="2" id="KW-1185">Reference proteome</keyword>
<dbReference type="Pfam" id="PF14092">
    <property type="entry name" value="DUF4270"/>
    <property type="match status" value="1"/>
</dbReference>
<dbReference type="AlphaFoldDB" id="A0A4Q2UQ92"/>
<reference evidence="1 2" key="1">
    <citation type="submission" date="2019-01" db="EMBL/GenBank/DDBJ databases">
        <title>Spirosoma flava sp. nov., a propanil-degrading bacterium isolated from herbicide-contaminated soil.</title>
        <authorList>
            <person name="Zhang L."/>
            <person name="Jiang J.-D."/>
        </authorList>
    </citation>
    <scope>NUCLEOTIDE SEQUENCE [LARGE SCALE GENOMIC DNA]</scope>
    <source>
        <strain evidence="1 2">TY50</strain>
    </source>
</reference>
<accession>A0A4Q2UQ92</accession>
<proteinExistence type="predicted"/>
<dbReference type="Proteomes" id="UP000290407">
    <property type="component" value="Unassembled WGS sequence"/>
</dbReference>
<dbReference type="PROSITE" id="PS51257">
    <property type="entry name" value="PROKAR_LIPOPROTEIN"/>
    <property type="match status" value="1"/>
</dbReference>
<protein>
    <submittedName>
        <fullName evidence="1">DUF4270 family protein</fullName>
    </submittedName>
</protein>
<comment type="caution">
    <text evidence="1">The sequence shown here is derived from an EMBL/GenBank/DDBJ whole genome shotgun (WGS) entry which is preliminary data.</text>
</comment>
<gene>
    <name evidence="1" type="ORF">EQG79_05400</name>
</gene>
<evidence type="ECO:0000313" key="1">
    <source>
        <dbReference type="EMBL" id="RYC71576.1"/>
    </source>
</evidence>
<name>A0A4Q2UQ92_9BACT</name>
<sequence>MFITSFRARTTAFLGLLLIGTSCQQGDLDVGQQIISPLELAITPIDTFRVDAATVLTDTFATSADSSVLVGQWTDALTGRTSALGFSAVSYVSHDLPDRTGARFDSLVLVLPLGTAYGDTTTPTTLRVHRLTETVDTKTYYNLDAVGYEVSSFLVKTVQPRPGSGSRQVRLKLPDAYGQSLFAALRSRTISDNETFHNLLKGFAFVADPTSANLLLKLAISSGSAGLVLYYHENDLNQTRSTLRFPLEGGHFSQIVTSRSGTPLVALTDRSRSVASSQTERTSFVIPAAMLQTRLSFPSIGQLALLETFRGLNRAELIVEPVGQNPRSNAAPPAQLVLFQTNSQNERLAIVPDGTGGSSTVGATYSYSLTDLEQQGQYVFDLTYYLNEILSNRLTNRPLLLTAVTSAARLPQERLTLGDNSNGTYRMRLKLYATFGK</sequence>
<dbReference type="RefSeq" id="WP_129600435.1">
    <property type="nucleotide sequence ID" value="NZ_SBLB01000001.1"/>
</dbReference>